<accession>A0AAD8FH77</accession>
<evidence type="ECO:0000313" key="3">
    <source>
        <dbReference type="Proteomes" id="UP001233172"/>
    </source>
</evidence>
<reference evidence="2" key="1">
    <citation type="journal article" date="2023" name="PLoS Negl. Trop. Dis.">
        <title>A genome sequence for Biomphalaria pfeifferi, the major vector snail for the human-infecting parasite Schistosoma mansoni.</title>
        <authorList>
            <person name="Bu L."/>
            <person name="Lu L."/>
            <person name="Laidemitt M.R."/>
            <person name="Zhang S.M."/>
            <person name="Mutuku M."/>
            <person name="Mkoji G."/>
            <person name="Steinauer M."/>
            <person name="Loker E.S."/>
        </authorList>
    </citation>
    <scope>NUCLEOTIDE SEQUENCE</scope>
    <source>
        <strain evidence="2">KasaAsao</strain>
    </source>
</reference>
<sequence length="152" mass="16765">MKLGLRSGEYMKLGLLFGEYMKQVLLSGEYMKLDRDPNEERIGLIVGLCLAALVIFFVIIIISCLLCSKKHEACMCTLQCCVQRASPNMDTSEVTSKLVTTPTAPPSGPNGPEPVYNNNTLPIVLIPIPKPTLPPEPVLYFTNLPPIETTER</sequence>
<evidence type="ECO:0000313" key="2">
    <source>
        <dbReference type="EMBL" id="KAK0063049.1"/>
    </source>
</evidence>
<organism evidence="2 3">
    <name type="scientific">Biomphalaria pfeifferi</name>
    <name type="common">Bloodfluke planorb</name>
    <name type="synonym">Freshwater snail</name>
    <dbReference type="NCBI Taxonomy" id="112525"/>
    <lineage>
        <taxon>Eukaryota</taxon>
        <taxon>Metazoa</taxon>
        <taxon>Spiralia</taxon>
        <taxon>Lophotrochozoa</taxon>
        <taxon>Mollusca</taxon>
        <taxon>Gastropoda</taxon>
        <taxon>Heterobranchia</taxon>
        <taxon>Euthyneura</taxon>
        <taxon>Panpulmonata</taxon>
        <taxon>Hygrophila</taxon>
        <taxon>Lymnaeoidea</taxon>
        <taxon>Planorbidae</taxon>
        <taxon>Biomphalaria</taxon>
    </lineage>
</organism>
<keyword evidence="1" id="KW-0812">Transmembrane</keyword>
<dbReference type="AlphaFoldDB" id="A0AAD8FH77"/>
<keyword evidence="1" id="KW-0472">Membrane</keyword>
<name>A0AAD8FH77_BIOPF</name>
<dbReference type="Proteomes" id="UP001233172">
    <property type="component" value="Unassembled WGS sequence"/>
</dbReference>
<comment type="caution">
    <text evidence="2">The sequence shown here is derived from an EMBL/GenBank/DDBJ whole genome shotgun (WGS) entry which is preliminary data.</text>
</comment>
<keyword evidence="1" id="KW-1133">Transmembrane helix</keyword>
<feature type="transmembrane region" description="Helical" evidence="1">
    <location>
        <begin position="42"/>
        <end position="66"/>
    </location>
</feature>
<proteinExistence type="predicted"/>
<reference evidence="2" key="2">
    <citation type="submission" date="2023-04" db="EMBL/GenBank/DDBJ databases">
        <authorList>
            <person name="Bu L."/>
            <person name="Lu L."/>
            <person name="Laidemitt M.R."/>
            <person name="Zhang S.M."/>
            <person name="Mutuku M."/>
            <person name="Mkoji G."/>
            <person name="Steinauer M."/>
            <person name="Loker E.S."/>
        </authorList>
    </citation>
    <scope>NUCLEOTIDE SEQUENCE</scope>
    <source>
        <strain evidence="2">KasaAsao</strain>
        <tissue evidence="2">Whole Snail</tissue>
    </source>
</reference>
<dbReference type="EMBL" id="JASAOG010000023">
    <property type="protein sequence ID" value="KAK0063049.1"/>
    <property type="molecule type" value="Genomic_DNA"/>
</dbReference>
<evidence type="ECO:0000256" key="1">
    <source>
        <dbReference type="SAM" id="Phobius"/>
    </source>
</evidence>
<gene>
    <name evidence="2" type="ORF">Bpfe_007769</name>
</gene>
<keyword evidence="3" id="KW-1185">Reference proteome</keyword>
<protein>
    <submittedName>
        <fullName evidence="2">Cell wall integrity and stress response component 4-like isoform X3</fullName>
    </submittedName>
</protein>